<comment type="function">
    <text evidence="1">Toxic component of a type II toxin-antitoxin (TA) system.</text>
</comment>
<dbReference type="Proteomes" id="UP001628124">
    <property type="component" value="Unassembled WGS sequence"/>
</dbReference>
<dbReference type="RefSeq" id="WP_412707634.1">
    <property type="nucleotide sequence ID" value="NZ_BAABMM010000011.1"/>
</dbReference>
<protein>
    <recommendedName>
        <fullName evidence="1">mRNA interferase</fullName>
        <ecNumber evidence="1">3.1.-.-</ecNumber>
    </recommendedName>
</protein>
<dbReference type="Gene3D" id="2.30.30.110">
    <property type="match status" value="1"/>
</dbReference>
<dbReference type="InterPro" id="IPR011067">
    <property type="entry name" value="Plasmid_toxin/cell-grow_inhib"/>
</dbReference>
<dbReference type="SUPFAM" id="SSF50118">
    <property type="entry name" value="Cell growth inhibitor/plasmid maintenance toxic component"/>
    <property type="match status" value="1"/>
</dbReference>
<comment type="caution">
    <text evidence="2">The sequence shown here is derived from an EMBL/GenBank/DDBJ whole genome shotgun (WGS) entry which is preliminary data.</text>
</comment>
<dbReference type="Pfam" id="PF02452">
    <property type="entry name" value="PemK_toxin"/>
    <property type="match status" value="1"/>
</dbReference>
<keyword evidence="1" id="KW-0255">Endonuclease</keyword>
<keyword evidence="1" id="KW-0378">Hydrolase</keyword>
<evidence type="ECO:0000256" key="1">
    <source>
        <dbReference type="PIRNR" id="PIRNR033490"/>
    </source>
</evidence>
<sequence length="124" mass="13850">MILKINLGEIWLADLNPRVSSELGKTRPVLIIQDQVLLDANHPSTLIIPLTTNLIADAFPLRIRIKAHNKLERDSDLLIDQIRSIDNKRLILGPLAICSPLIMKTIYKAILEIIGFGPVPCNIL</sequence>
<keyword evidence="3" id="KW-1185">Reference proteome</keyword>
<organism evidence="2 3">
    <name type="scientific">Candidatus Rickettsia kedanie</name>
    <dbReference type="NCBI Taxonomy" id="3115352"/>
    <lineage>
        <taxon>Bacteria</taxon>
        <taxon>Pseudomonadati</taxon>
        <taxon>Pseudomonadota</taxon>
        <taxon>Alphaproteobacteria</taxon>
        <taxon>Rickettsiales</taxon>
        <taxon>Rickettsiaceae</taxon>
        <taxon>Rickettsieae</taxon>
        <taxon>Rickettsia</taxon>
        <taxon>spotted fever group</taxon>
    </lineage>
</organism>
<name>A0ABP9TS20_9RICK</name>
<gene>
    <name evidence="2" type="ORF">KNCP2_02250</name>
</gene>
<dbReference type="PIRSF" id="PIRSF033490">
    <property type="entry name" value="MazF"/>
    <property type="match status" value="1"/>
</dbReference>
<evidence type="ECO:0000313" key="2">
    <source>
        <dbReference type="EMBL" id="GAA5251937.1"/>
    </source>
</evidence>
<dbReference type="PANTHER" id="PTHR33988">
    <property type="entry name" value="ENDORIBONUCLEASE MAZF-RELATED"/>
    <property type="match status" value="1"/>
</dbReference>
<dbReference type="InterPro" id="IPR003477">
    <property type="entry name" value="PemK-like"/>
</dbReference>
<reference evidence="2 3" key="1">
    <citation type="journal article" date="2024" name="Microbiol. Immunol.">
        <title>Discovery of a novel spotted fever group Rickettsia, 'Candidatus Rickettsia kedanie,' in unfed larval chigger mites, Leptotrombidium scutellare.</title>
        <authorList>
            <person name="Ogawa M."/>
            <person name="Matsutani M."/>
            <person name="Katayama T."/>
            <person name="Takada N."/>
            <person name="Noda S."/>
            <person name="Takahashi M."/>
            <person name="Kageyama D."/>
            <person name="Hanaoka N."/>
            <person name="Ebihara H."/>
        </authorList>
    </citation>
    <scope>NUCLEOTIDE SEQUENCE [LARGE SCALE GENOMIC DNA]</scope>
    <source>
        <strain evidence="2 3">KNCP2-13</strain>
    </source>
</reference>
<dbReference type="PANTHER" id="PTHR33988:SF2">
    <property type="entry name" value="ENDORIBONUCLEASE MAZF"/>
    <property type="match status" value="1"/>
</dbReference>
<dbReference type="EC" id="3.1.-.-" evidence="1"/>
<proteinExistence type="inferred from homology"/>
<keyword evidence="1" id="KW-0540">Nuclease</keyword>
<dbReference type="EMBL" id="BAABMM010000011">
    <property type="protein sequence ID" value="GAA5251937.1"/>
    <property type="molecule type" value="Genomic_DNA"/>
</dbReference>
<accession>A0ABP9TS20</accession>
<evidence type="ECO:0000313" key="3">
    <source>
        <dbReference type="Proteomes" id="UP001628124"/>
    </source>
</evidence>
<comment type="similarity">
    <text evidence="1">Belongs to the PemK/MazF family.</text>
</comment>